<proteinExistence type="predicted"/>
<organism evidence="1 2">
    <name type="scientific">Bauhinia variegata</name>
    <name type="common">Purple orchid tree</name>
    <name type="synonym">Phanera variegata</name>
    <dbReference type="NCBI Taxonomy" id="167791"/>
    <lineage>
        <taxon>Eukaryota</taxon>
        <taxon>Viridiplantae</taxon>
        <taxon>Streptophyta</taxon>
        <taxon>Embryophyta</taxon>
        <taxon>Tracheophyta</taxon>
        <taxon>Spermatophyta</taxon>
        <taxon>Magnoliopsida</taxon>
        <taxon>eudicotyledons</taxon>
        <taxon>Gunneridae</taxon>
        <taxon>Pentapetalae</taxon>
        <taxon>rosids</taxon>
        <taxon>fabids</taxon>
        <taxon>Fabales</taxon>
        <taxon>Fabaceae</taxon>
        <taxon>Cercidoideae</taxon>
        <taxon>Cercideae</taxon>
        <taxon>Bauhiniinae</taxon>
        <taxon>Bauhinia</taxon>
    </lineage>
</organism>
<sequence length="267" mass="28698">MDELTLTFSFLLTLYLSVSGINSTTFTVVNRCNFTVWPASSSSGAAPALSTTGFRLRTDESMAINAPTAWSGRFWGRTDCEEDSTGKFSCSTGDCGSGKVYCSGNESRPPTTLIEFSLASNGKSNDFYDVNLGDGYNLPVIVVPRGPFGTSCRSVGCVVDVNVECPAELMVYSDNQRANVVGCMSACAAFNSSQFCCKGDHNTHETCPPTNYSQFFKTACPRAYSYAFDDEDNTSTCSQADYTITFCPVSNSRTGSSLLATKSVLVE</sequence>
<reference evidence="1 2" key="1">
    <citation type="journal article" date="2022" name="DNA Res.">
        <title>Chromosomal-level genome assembly of the orchid tree Bauhinia variegata (Leguminosae; Cercidoideae) supports the allotetraploid origin hypothesis of Bauhinia.</title>
        <authorList>
            <person name="Zhong Y."/>
            <person name="Chen Y."/>
            <person name="Zheng D."/>
            <person name="Pang J."/>
            <person name="Liu Y."/>
            <person name="Luo S."/>
            <person name="Meng S."/>
            <person name="Qian L."/>
            <person name="Wei D."/>
            <person name="Dai S."/>
            <person name="Zhou R."/>
        </authorList>
    </citation>
    <scope>NUCLEOTIDE SEQUENCE [LARGE SCALE GENOMIC DNA]</scope>
    <source>
        <strain evidence="1">BV-YZ2020</strain>
    </source>
</reference>
<dbReference type="Proteomes" id="UP000828941">
    <property type="component" value="Chromosome 9"/>
</dbReference>
<gene>
    <name evidence="1" type="ORF">L6164_023235</name>
</gene>
<evidence type="ECO:0000313" key="2">
    <source>
        <dbReference type="Proteomes" id="UP000828941"/>
    </source>
</evidence>
<keyword evidence="2" id="KW-1185">Reference proteome</keyword>
<name>A0ACB9MI21_BAUVA</name>
<dbReference type="EMBL" id="CM039434">
    <property type="protein sequence ID" value="KAI4323646.1"/>
    <property type="molecule type" value="Genomic_DNA"/>
</dbReference>
<accession>A0ACB9MI21</accession>
<comment type="caution">
    <text evidence="1">The sequence shown here is derived from an EMBL/GenBank/DDBJ whole genome shotgun (WGS) entry which is preliminary data.</text>
</comment>
<evidence type="ECO:0000313" key="1">
    <source>
        <dbReference type="EMBL" id="KAI4323646.1"/>
    </source>
</evidence>
<protein>
    <submittedName>
        <fullName evidence="1">Uncharacterized protein</fullName>
    </submittedName>
</protein>